<evidence type="ECO:0000259" key="5">
    <source>
        <dbReference type="PROSITE" id="PS50893"/>
    </source>
</evidence>
<keyword evidence="4" id="KW-0175">Coiled coil</keyword>
<dbReference type="EMBL" id="PGFA01000001">
    <property type="protein sequence ID" value="PJJ60446.1"/>
    <property type="molecule type" value="Genomic_DNA"/>
</dbReference>
<feature type="coiled-coil region" evidence="4">
    <location>
        <begin position="231"/>
        <end position="265"/>
    </location>
</feature>
<sequence length="530" mass="57955">MLVIQNLSYCHPNQDVLFDGLQLALELHQKSALVGHNGAGKSTLLQLIAGLRPPAAGRISTSSTSYYVPQHFGQYNHLTLAQALGVADKLTALHQILAGEATEANMAVLDDDWTLEERCHEALAHWQLGPLPLSQPLAELSGGQKTKVFLAGLLLHRPGLVLLDEPSNHLDAAGRQGLYDYLQTTTSTLLVVSHDRQLLNLLGSVYELGPRGLTHYGGNYDFYAAQKQLAHAALTQEVHSKEKQLRKAREVARQALERKQKQDARGRKNQDKAGLPTIVLNTMRHNAENSAARLQGQHAEKTGNLAQELTDLRRELPAADQMKFGFEHSARPPGKVVLTAEQVNVGFGGGPLLWPQPLSLQIRSGERLALRGSNGTGKTTLIRLLLGLQAPTRGTVRRAAGRAVYIDQDYSLLPAHGTVYELAQHFNREAARPEHEVKIRLARFLFGPDTWDQPAPSLSGGEKLRLALCGLTLGRPAPDLLVLDEPTNNLDLQNLAILTAALREYAGTVLVVSHDAAFLADIRVERTINL</sequence>
<dbReference type="AlphaFoldDB" id="A0A2M9BR59"/>
<feature type="domain" description="ABC transporter" evidence="5">
    <location>
        <begin position="2"/>
        <end position="242"/>
    </location>
</feature>
<evidence type="ECO:0000256" key="3">
    <source>
        <dbReference type="ARBA" id="ARBA00022840"/>
    </source>
</evidence>
<dbReference type="SMART" id="SM00382">
    <property type="entry name" value="AAA"/>
    <property type="match status" value="2"/>
</dbReference>
<organism evidence="6 7">
    <name type="scientific">Hymenobacter chitinivorans DSM 11115</name>
    <dbReference type="NCBI Taxonomy" id="1121954"/>
    <lineage>
        <taxon>Bacteria</taxon>
        <taxon>Pseudomonadati</taxon>
        <taxon>Bacteroidota</taxon>
        <taxon>Cytophagia</taxon>
        <taxon>Cytophagales</taxon>
        <taxon>Hymenobacteraceae</taxon>
        <taxon>Hymenobacter</taxon>
    </lineage>
</organism>
<protein>
    <submittedName>
        <fullName evidence="6">ATPase subunit of ABC transporter with duplicated ATPase domains</fullName>
    </submittedName>
</protein>
<dbReference type="Proteomes" id="UP000228535">
    <property type="component" value="Unassembled WGS sequence"/>
</dbReference>
<feature type="domain" description="ABC transporter" evidence="5">
    <location>
        <begin position="340"/>
        <end position="530"/>
    </location>
</feature>
<gene>
    <name evidence="6" type="ORF">CLV45_1873</name>
</gene>
<dbReference type="InterPro" id="IPR027417">
    <property type="entry name" value="P-loop_NTPase"/>
</dbReference>
<proteinExistence type="predicted"/>
<evidence type="ECO:0000256" key="1">
    <source>
        <dbReference type="ARBA" id="ARBA00022737"/>
    </source>
</evidence>
<dbReference type="PANTHER" id="PTHR19211">
    <property type="entry name" value="ATP-BINDING TRANSPORT PROTEIN-RELATED"/>
    <property type="match status" value="1"/>
</dbReference>
<keyword evidence="7" id="KW-1185">Reference proteome</keyword>
<dbReference type="FunFam" id="3.40.50.300:FF:001320">
    <property type="entry name" value="Heme ABC transporter ATP-binding protein"/>
    <property type="match status" value="1"/>
</dbReference>
<dbReference type="GO" id="GO:0005524">
    <property type="term" value="F:ATP binding"/>
    <property type="evidence" value="ECO:0007669"/>
    <property type="project" value="UniProtKB-KW"/>
</dbReference>
<dbReference type="PANTHER" id="PTHR19211:SF6">
    <property type="entry name" value="BLL7188 PROTEIN"/>
    <property type="match status" value="1"/>
</dbReference>
<evidence type="ECO:0000313" key="6">
    <source>
        <dbReference type="EMBL" id="PJJ60446.1"/>
    </source>
</evidence>
<keyword evidence="2" id="KW-0547">Nucleotide-binding</keyword>
<dbReference type="OrthoDB" id="1521973at2"/>
<accession>A0A2M9BR59</accession>
<dbReference type="RefSeq" id="WP_100336095.1">
    <property type="nucleotide sequence ID" value="NZ_PGFA01000001.1"/>
</dbReference>
<dbReference type="Pfam" id="PF00005">
    <property type="entry name" value="ABC_tran"/>
    <property type="match status" value="2"/>
</dbReference>
<dbReference type="InterPro" id="IPR050611">
    <property type="entry name" value="ABCF"/>
</dbReference>
<dbReference type="GO" id="GO:0016887">
    <property type="term" value="F:ATP hydrolysis activity"/>
    <property type="evidence" value="ECO:0007669"/>
    <property type="project" value="InterPro"/>
</dbReference>
<name>A0A2M9BR59_9BACT</name>
<dbReference type="InterPro" id="IPR017871">
    <property type="entry name" value="ABC_transporter-like_CS"/>
</dbReference>
<dbReference type="SUPFAM" id="SSF52540">
    <property type="entry name" value="P-loop containing nucleoside triphosphate hydrolases"/>
    <property type="match status" value="2"/>
</dbReference>
<dbReference type="PROSITE" id="PS00211">
    <property type="entry name" value="ABC_TRANSPORTER_1"/>
    <property type="match status" value="1"/>
</dbReference>
<evidence type="ECO:0000256" key="2">
    <source>
        <dbReference type="ARBA" id="ARBA00022741"/>
    </source>
</evidence>
<evidence type="ECO:0000313" key="7">
    <source>
        <dbReference type="Proteomes" id="UP000228535"/>
    </source>
</evidence>
<dbReference type="InterPro" id="IPR003439">
    <property type="entry name" value="ABC_transporter-like_ATP-bd"/>
</dbReference>
<keyword evidence="1" id="KW-0677">Repeat</keyword>
<comment type="caution">
    <text evidence="6">The sequence shown here is derived from an EMBL/GenBank/DDBJ whole genome shotgun (WGS) entry which is preliminary data.</text>
</comment>
<dbReference type="CDD" id="cd03221">
    <property type="entry name" value="ABCF_EF-3"/>
    <property type="match status" value="1"/>
</dbReference>
<reference evidence="6 7" key="1">
    <citation type="submission" date="2017-11" db="EMBL/GenBank/DDBJ databases">
        <title>Genomic Encyclopedia of Archaeal and Bacterial Type Strains, Phase II (KMG-II): From Individual Species to Whole Genera.</title>
        <authorList>
            <person name="Goeker M."/>
        </authorList>
    </citation>
    <scope>NUCLEOTIDE SEQUENCE [LARGE SCALE GENOMIC DNA]</scope>
    <source>
        <strain evidence="6 7">DSM 11115</strain>
    </source>
</reference>
<keyword evidence="3" id="KW-0067">ATP-binding</keyword>
<dbReference type="InterPro" id="IPR003593">
    <property type="entry name" value="AAA+_ATPase"/>
</dbReference>
<evidence type="ECO:0000256" key="4">
    <source>
        <dbReference type="SAM" id="Coils"/>
    </source>
</evidence>
<dbReference type="PROSITE" id="PS50893">
    <property type="entry name" value="ABC_TRANSPORTER_2"/>
    <property type="match status" value="2"/>
</dbReference>
<dbReference type="Gene3D" id="3.40.50.300">
    <property type="entry name" value="P-loop containing nucleotide triphosphate hydrolases"/>
    <property type="match status" value="2"/>
</dbReference>